<dbReference type="InterPro" id="IPR020616">
    <property type="entry name" value="Thiolase_N"/>
</dbReference>
<dbReference type="Pfam" id="PF00108">
    <property type="entry name" value="Thiolase_N"/>
    <property type="match status" value="1"/>
</dbReference>
<dbReference type="EMBL" id="MU167246">
    <property type="protein sequence ID" value="KAG0147611.1"/>
    <property type="molecule type" value="Genomic_DNA"/>
</dbReference>
<gene>
    <name evidence="4" type="ORF">CROQUDRAFT_697960</name>
</gene>
<evidence type="ECO:0000313" key="5">
    <source>
        <dbReference type="Proteomes" id="UP000886653"/>
    </source>
</evidence>
<dbReference type="Proteomes" id="UP000886653">
    <property type="component" value="Unassembled WGS sequence"/>
</dbReference>
<accession>A0A9P6NII9</accession>
<keyword evidence="1" id="KW-0276">Fatty acid metabolism</keyword>
<reference evidence="4" key="1">
    <citation type="submission" date="2013-11" db="EMBL/GenBank/DDBJ databases">
        <title>Genome sequence of the fusiform rust pathogen reveals effectors for host alternation and coevolution with pine.</title>
        <authorList>
            <consortium name="DOE Joint Genome Institute"/>
            <person name="Smith K."/>
            <person name="Pendleton A."/>
            <person name="Kubisiak T."/>
            <person name="Anderson C."/>
            <person name="Salamov A."/>
            <person name="Aerts A."/>
            <person name="Riley R."/>
            <person name="Clum A."/>
            <person name="Lindquist E."/>
            <person name="Ence D."/>
            <person name="Campbell M."/>
            <person name="Kronenberg Z."/>
            <person name="Feau N."/>
            <person name="Dhillon B."/>
            <person name="Hamelin R."/>
            <person name="Burleigh J."/>
            <person name="Smith J."/>
            <person name="Yandell M."/>
            <person name="Nelson C."/>
            <person name="Grigoriev I."/>
            <person name="Davis J."/>
        </authorList>
    </citation>
    <scope>NUCLEOTIDE SEQUENCE</scope>
    <source>
        <strain evidence="4">G11</strain>
    </source>
</reference>
<keyword evidence="5" id="KW-1185">Reference proteome</keyword>
<dbReference type="SUPFAM" id="SSF53901">
    <property type="entry name" value="Thiolase-like"/>
    <property type="match status" value="1"/>
</dbReference>
<dbReference type="OrthoDB" id="5404651at2759"/>
<protein>
    <recommendedName>
        <fullName evidence="3">Thiolase N-terminal domain-containing protein</fullName>
    </recommendedName>
</protein>
<evidence type="ECO:0000256" key="1">
    <source>
        <dbReference type="ARBA" id="ARBA00022832"/>
    </source>
</evidence>
<dbReference type="PANTHER" id="PTHR43853">
    <property type="entry name" value="3-KETOACYL-COA THIOLASE, PEROXISOMAL"/>
    <property type="match status" value="1"/>
</dbReference>
<dbReference type="GO" id="GO:0006635">
    <property type="term" value="P:fatty acid beta-oxidation"/>
    <property type="evidence" value="ECO:0007669"/>
    <property type="project" value="TreeGrafter"/>
</dbReference>
<dbReference type="GO" id="GO:0003988">
    <property type="term" value="F:acetyl-CoA C-acyltransferase activity"/>
    <property type="evidence" value="ECO:0007669"/>
    <property type="project" value="TreeGrafter"/>
</dbReference>
<comment type="caution">
    <text evidence="4">The sequence shown here is derived from an EMBL/GenBank/DDBJ whole genome shotgun (WGS) entry which is preliminary data.</text>
</comment>
<keyword evidence="2" id="KW-0443">Lipid metabolism</keyword>
<dbReference type="InterPro" id="IPR050215">
    <property type="entry name" value="Thiolase-like_sf_Thiolase"/>
</dbReference>
<dbReference type="GO" id="GO:0010124">
    <property type="term" value="P:phenylacetate catabolic process"/>
    <property type="evidence" value="ECO:0007669"/>
    <property type="project" value="TreeGrafter"/>
</dbReference>
<name>A0A9P6NII9_9BASI</name>
<dbReference type="GO" id="GO:0005777">
    <property type="term" value="C:peroxisome"/>
    <property type="evidence" value="ECO:0007669"/>
    <property type="project" value="TreeGrafter"/>
</dbReference>
<sequence length="167" mass="18226">MVLVQFLKTILIKLLLYLKQLIAYYITMEITNQNVATKFRITCQEQDEFAVKSFAKALQAQQAGKFKEEIVPVEVTSIDLKSGDEKDVMMITAKSLGKLKSVFSKTGSTHAGKASQISDGAAAVLLAGRSVAKKLTLPILGKFYTLVVIGVPPKIMGIGPFYAIKLL</sequence>
<evidence type="ECO:0000256" key="2">
    <source>
        <dbReference type="ARBA" id="ARBA00023098"/>
    </source>
</evidence>
<dbReference type="PANTHER" id="PTHR43853:SF8">
    <property type="entry name" value="3-KETOACYL-COA THIOLASE, PEROXISOMAL"/>
    <property type="match status" value="1"/>
</dbReference>
<feature type="domain" description="Thiolase N-terminal" evidence="3">
    <location>
        <begin position="26"/>
        <end position="128"/>
    </location>
</feature>
<dbReference type="Gene3D" id="3.40.47.10">
    <property type="match status" value="2"/>
</dbReference>
<evidence type="ECO:0000259" key="3">
    <source>
        <dbReference type="Pfam" id="PF00108"/>
    </source>
</evidence>
<dbReference type="AlphaFoldDB" id="A0A9P6NII9"/>
<evidence type="ECO:0000313" key="4">
    <source>
        <dbReference type="EMBL" id="KAG0147611.1"/>
    </source>
</evidence>
<proteinExistence type="predicted"/>
<dbReference type="InterPro" id="IPR016039">
    <property type="entry name" value="Thiolase-like"/>
</dbReference>
<organism evidence="4 5">
    <name type="scientific">Cronartium quercuum f. sp. fusiforme G11</name>
    <dbReference type="NCBI Taxonomy" id="708437"/>
    <lineage>
        <taxon>Eukaryota</taxon>
        <taxon>Fungi</taxon>
        <taxon>Dikarya</taxon>
        <taxon>Basidiomycota</taxon>
        <taxon>Pucciniomycotina</taxon>
        <taxon>Pucciniomycetes</taxon>
        <taxon>Pucciniales</taxon>
        <taxon>Coleosporiaceae</taxon>
        <taxon>Cronartium</taxon>
    </lineage>
</organism>